<dbReference type="Gene3D" id="3.40.1190.20">
    <property type="match status" value="1"/>
</dbReference>
<feature type="domain" description="Pyridoxamine kinase/Phosphomethylpyrimidine kinase" evidence="12">
    <location>
        <begin position="41"/>
        <end position="288"/>
    </location>
</feature>
<dbReference type="NCBIfam" id="TIGR00097">
    <property type="entry name" value="HMP-P_kinase"/>
    <property type="match status" value="1"/>
</dbReference>
<evidence type="ECO:0000313" key="14">
    <source>
        <dbReference type="Proteomes" id="UP000051977"/>
    </source>
</evidence>
<comment type="catalytic activity">
    <reaction evidence="2">
        <text>4-amino-2-methyl-5-(phosphooxymethyl)pyrimidine + ATP = 4-amino-2-methyl-5-(diphosphooxymethyl)pyrimidine + ADP</text>
        <dbReference type="Rhea" id="RHEA:19893"/>
        <dbReference type="ChEBI" id="CHEBI:30616"/>
        <dbReference type="ChEBI" id="CHEBI:57841"/>
        <dbReference type="ChEBI" id="CHEBI:58354"/>
        <dbReference type="ChEBI" id="CHEBI:456216"/>
        <dbReference type="EC" id="2.7.4.7"/>
    </reaction>
</comment>
<organism evidence="13 14">
    <name type="scientific">Lentilactobacillus rapi DSM 19907 = JCM 15042</name>
    <dbReference type="NCBI Taxonomy" id="1423795"/>
    <lineage>
        <taxon>Bacteria</taxon>
        <taxon>Bacillati</taxon>
        <taxon>Bacillota</taxon>
        <taxon>Bacilli</taxon>
        <taxon>Lactobacillales</taxon>
        <taxon>Lactobacillaceae</taxon>
        <taxon>Lentilactobacillus</taxon>
    </lineage>
</organism>
<evidence type="ECO:0000256" key="9">
    <source>
        <dbReference type="ARBA" id="ARBA00037917"/>
    </source>
</evidence>
<dbReference type="InterPro" id="IPR029056">
    <property type="entry name" value="Ribokinase-like"/>
</dbReference>
<keyword evidence="14" id="KW-1185">Reference proteome</keyword>
<evidence type="ECO:0000259" key="12">
    <source>
        <dbReference type="Pfam" id="PF08543"/>
    </source>
</evidence>
<evidence type="ECO:0000256" key="10">
    <source>
        <dbReference type="ARBA" id="ARBA00042102"/>
    </source>
</evidence>
<keyword evidence="8" id="KW-0784">Thiamine biosynthesis</keyword>
<name>A0ABR5PD78_9LACO</name>
<evidence type="ECO:0000256" key="7">
    <source>
        <dbReference type="ARBA" id="ARBA00019161"/>
    </source>
</evidence>
<evidence type="ECO:0000256" key="11">
    <source>
        <dbReference type="ARBA" id="ARBA00043176"/>
    </source>
</evidence>
<evidence type="ECO:0000256" key="3">
    <source>
        <dbReference type="ARBA" id="ARBA00004769"/>
    </source>
</evidence>
<comment type="catalytic activity">
    <reaction evidence="1">
        <text>4-amino-5-hydroxymethyl-2-methylpyrimidine + ATP = 4-amino-2-methyl-5-(phosphooxymethyl)pyrimidine + ADP + H(+)</text>
        <dbReference type="Rhea" id="RHEA:23096"/>
        <dbReference type="ChEBI" id="CHEBI:15378"/>
        <dbReference type="ChEBI" id="CHEBI:16892"/>
        <dbReference type="ChEBI" id="CHEBI:30616"/>
        <dbReference type="ChEBI" id="CHEBI:58354"/>
        <dbReference type="ChEBI" id="CHEBI:456216"/>
        <dbReference type="EC" id="2.7.1.49"/>
    </reaction>
</comment>
<dbReference type="GO" id="GO:0016301">
    <property type="term" value="F:kinase activity"/>
    <property type="evidence" value="ECO:0007669"/>
    <property type="project" value="UniProtKB-KW"/>
</dbReference>
<dbReference type="EC" id="2.7.1.49" evidence="5"/>
<dbReference type="EMBL" id="AZEI01000064">
    <property type="protein sequence ID" value="KRL16645.1"/>
    <property type="molecule type" value="Genomic_DNA"/>
</dbReference>
<comment type="pathway">
    <text evidence="3">Cofactor biosynthesis; thiamine diphosphate biosynthesis; 4-amino-2-methyl-5-diphosphomethylpyrimidine from 5-amino-1-(5-phospho-D-ribosyl)imidazole: step 3/3.</text>
</comment>
<dbReference type="InterPro" id="IPR013749">
    <property type="entry name" value="PM/HMP-P_kinase-1"/>
</dbReference>
<dbReference type="InterPro" id="IPR004399">
    <property type="entry name" value="HMP/HMP-P_kinase_dom"/>
</dbReference>
<evidence type="ECO:0000256" key="2">
    <source>
        <dbReference type="ARBA" id="ARBA00000565"/>
    </source>
</evidence>
<dbReference type="SUPFAM" id="SSF53613">
    <property type="entry name" value="Ribokinase-like"/>
    <property type="match status" value="1"/>
</dbReference>
<dbReference type="Pfam" id="PF08543">
    <property type="entry name" value="Phos_pyr_kin"/>
    <property type="match status" value="1"/>
</dbReference>
<comment type="similarity">
    <text evidence="4">Belongs to the ThiD family.</text>
</comment>
<evidence type="ECO:0000256" key="6">
    <source>
        <dbReference type="ARBA" id="ARBA00012963"/>
    </source>
</evidence>
<comment type="pathway">
    <text evidence="9">Cofactor biosynthesis; thiamine diphosphate biosynthesis; 4-amino-2-methyl-5-diphosphomethylpyrimidine from 5-amino-1-(5-phospho-D-ribosyl)imidazole: step 2/3.</text>
</comment>
<evidence type="ECO:0000313" key="13">
    <source>
        <dbReference type="EMBL" id="KRL16645.1"/>
    </source>
</evidence>
<dbReference type="CDD" id="cd01169">
    <property type="entry name" value="HMPP_kinase"/>
    <property type="match status" value="1"/>
</dbReference>
<evidence type="ECO:0000256" key="5">
    <source>
        <dbReference type="ARBA" id="ARBA00012135"/>
    </source>
</evidence>
<evidence type="ECO:0000256" key="8">
    <source>
        <dbReference type="ARBA" id="ARBA00022977"/>
    </source>
</evidence>
<dbReference type="EC" id="2.7.4.7" evidence="6"/>
<dbReference type="Proteomes" id="UP000051977">
    <property type="component" value="Unassembled WGS sequence"/>
</dbReference>
<accession>A0ABR5PD78</accession>
<proteinExistence type="inferred from homology"/>
<evidence type="ECO:0000256" key="1">
    <source>
        <dbReference type="ARBA" id="ARBA00000151"/>
    </source>
</evidence>
<gene>
    <name evidence="13" type="ORF">FD12_GL002713</name>
</gene>
<evidence type="ECO:0000256" key="4">
    <source>
        <dbReference type="ARBA" id="ARBA00009879"/>
    </source>
</evidence>
<comment type="caution">
    <text evidence="13">The sequence shown here is derived from an EMBL/GenBank/DDBJ whole genome shotgun (WGS) entry which is preliminary data.</text>
</comment>
<keyword evidence="13" id="KW-0418">Kinase</keyword>
<dbReference type="PANTHER" id="PTHR20858:SF17">
    <property type="entry name" value="HYDROXYMETHYLPYRIMIDINE_PHOSPHOMETHYLPYRIMIDINE KINASE THI20-RELATED"/>
    <property type="match status" value="1"/>
</dbReference>
<reference evidence="13 14" key="1">
    <citation type="journal article" date="2015" name="Genome Announc.">
        <title>Expanding the biotechnology potential of lactobacilli through comparative genomics of 213 strains and associated genera.</title>
        <authorList>
            <person name="Sun Z."/>
            <person name="Harris H.M."/>
            <person name="McCann A."/>
            <person name="Guo C."/>
            <person name="Argimon S."/>
            <person name="Zhang W."/>
            <person name="Yang X."/>
            <person name="Jeffery I.B."/>
            <person name="Cooney J.C."/>
            <person name="Kagawa T.F."/>
            <person name="Liu W."/>
            <person name="Song Y."/>
            <person name="Salvetti E."/>
            <person name="Wrobel A."/>
            <person name="Rasinkangas P."/>
            <person name="Parkhill J."/>
            <person name="Rea M.C."/>
            <person name="O'Sullivan O."/>
            <person name="Ritari J."/>
            <person name="Douillard F.P."/>
            <person name="Paul Ross R."/>
            <person name="Yang R."/>
            <person name="Briner A.E."/>
            <person name="Felis G.E."/>
            <person name="de Vos W.M."/>
            <person name="Barrangou R."/>
            <person name="Klaenhammer T.R."/>
            <person name="Caufield P.W."/>
            <person name="Cui Y."/>
            <person name="Zhang H."/>
            <person name="O'Toole P.W."/>
        </authorList>
    </citation>
    <scope>NUCLEOTIDE SEQUENCE [LARGE SCALE GENOMIC DNA]</scope>
    <source>
        <strain evidence="13 14">DSM 19907</strain>
    </source>
</reference>
<keyword evidence="13" id="KW-0808">Transferase</keyword>
<dbReference type="PANTHER" id="PTHR20858">
    <property type="entry name" value="PHOSPHOMETHYLPYRIMIDINE KINASE"/>
    <property type="match status" value="1"/>
</dbReference>
<protein>
    <recommendedName>
        <fullName evidence="7">Hydroxymethylpyrimidine/phosphomethylpyrimidine kinase</fullName>
        <ecNumber evidence="5">2.7.1.49</ecNumber>
        <ecNumber evidence="6">2.7.4.7</ecNumber>
    </recommendedName>
    <alternativeName>
        <fullName evidence="10">Hydroxymethylpyrimidine kinase</fullName>
    </alternativeName>
    <alternativeName>
        <fullName evidence="11">Hydroxymethylpyrimidine phosphate kinase</fullName>
    </alternativeName>
</protein>
<sequence>MNLKFLFDFSLNMVLLIVKKRYEVNYMANEFPQALTIAGSDSDGSAGMQADLHTFFRRKVYGTSVMTACVAGNSYGIHDAVNLPTSFIDNEFKDLADDYHVRASKTGMLSDSELIRTVIKNYQKYDFGPLVVDPVITTKHGNMLLEQSAYKTLRDELIPLAYVITPNFFEAQKLAEMEIKTEDDMKTAAEKLKQLGAKNIVLKGSHHDPNQTKVSDYILLESGKSFWLTGDFYPTERKNGTGDSLSACIAAELAKGTDIEQAVRIAKKFVDVAIANEIQVGHKFGPINHWAPADEL</sequence>